<dbReference type="InterPro" id="IPR038765">
    <property type="entry name" value="Papain-like_cys_pep_sf"/>
</dbReference>
<keyword evidence="5" id="KW-0732">Signal</keyword>
<dbReference type="PROSITE" id="PS51257">
    <property type="entry name" value="PROKAR_LIPOPROTEIN"/>
    <property type="match status" value="1"/>
</dbReference>
<keyword evidence="2" id="KW-0645">Protease</keyword>
<keyword evidence="4" id="KW-0788">Thiol protease</keyword>
<proteinExistence type="inferred from homology"/>
<dbReference type="Proteomes" id="UP000515152">
    <property type="component" value="Chromosome 14"/>
</dbReference>
<evidence type="ECO:0000256" key="5">
    <source>
        <dbReference type="SAM" id="SignalP"/>
    </source>
</evidence>
<dbReference type="Pfam" id="PF00112">
    <property type="entry name" value="Peptidase_C1"/>
    <property type="match status" value="1"/>
</dbReference>
<protein>
    <submittedName>
        <fullName evidence="9">Procathepsin L-like</fullName>
    </submittedName>
</protein>
<dbReference type="KEGG" id="char:105908194"/>
<dbReference type="Gene3D" id="3.90.70.10">
    <property type="entry name" value="Cysteine proteinases"/>
    <property type="match status" value="1"/>
</dbReference>
<dbReference type="SUPFAM" id="SSF54001">
    <property type="entry name" value="Cysteine proteinases"/>
    <property type="match status" value="1"/>
</dbReference>
<feature type="domain" description="Cathepsin propeptide inhibitor" evidence="7">
    <location>
        <begin position="26"/>
        <end position="86"/>
    </location>
</feature>
<evidence type="ECO:0000313" key="8">
    <source>
        <dbReference type="Proteomes" id="UP000515152"/>
    </source>
</evidence>
<feature type="chain" id="PRO_5028400235" evidence="5">
    <location>
        <begin position="17"/>
        <end position="342"/>
    </location>
</feature>
<sequence>MRLLIIAAASLAVVSCASLSLEDLEFHAWKLKFEKSYSSLEEEAHRKNIWISTRLRVLDHNILADQGIKTYRMGMNQFSDMVGGSSCHRVTHDRISRCVQYGTISSKPKGGAAKLPDSLNWRDNDCVTPVKDMGLWCSSSWAFSMTGALESHTCINYGHLPSLSEQQLVDCSGSYGNKGCDGGRIDPSFQYVIDNRGIDTEAYYPYEGKDGSCRFNPSGVGATCSGYSDVTPSGDESALQWFVANMGPVSVTIDVGSLFLFYESGVFSDPDCSSSKYHAAFLVVGYGTEGGRDYWLVKSSLGVFWGEEGYIKMSRNQGNQCGSVRLMPLILQSDGELVTSTV</sequence>
<dbReference type="SMART" id="SM00645">
    <property type="entry name" value="Pept_C1"/>
    <property type="match status" value="1"/>
</dbReference>
<evidence type="ECO:0000256" key="4">
    <source>
        <dbReference type="ARBA" id="ARBA00022807"/>
    </source>
</evidence>
<dbReference type="InterPro" id="IPR013201">
    <property type="entry name" value="Prot_inhib_I29"/>
</dbReference>
<feature type="domain" description="Peptidase C1A papain C-terminal" evidence="6">
    <location>
        <begin position="115"/>
        <end position="332"/>
    </location>
</feature>
<evidence type="ECO:0000256" key="1">
    <source>
        <dbReference type="ARBA" id="ARBA00008455"/>
    </source>
</evidence>
<evidence type="ECO:0000259" key="7">
    <source>
        <dbReference type="SMART" id="SM00848"/>
    </source>
</evidence>
<dbReference type="GeneID" id="105908194"/>
<reference evidence="9" key="1">
    <citation type="submission" date="2025-08" db="UniProtKB">
        <authorList>
            <consortium name="RefSeq"/>
        </authorList>
    </citation>
    <scope>IDENTIFICATION</scope>
</reference>
<accession>A0A6P8GAT2</accession>
<name>A0A6P8GAT2_CLUHA</name>
<comment type="similarity">
    <text evidence="1">Belongs to the peptidase C1 family.</text>
</comment>
<dbReference type="InterPro" id="IPR039417">
    <property type="entry name" value="Peptidase_C1A_papain-like"/>
</dbReference>
<dbReference type="AlphaFoldDB" id="A0A6P8GAT2"/>
<evidence type="ECO:0000259" key="6">
    <source>
        <dbReference type="SMART" id="SM00645"/>
    </source>
</evidence>
<feature type="signal peptide" evidence="5">
    <location>
        <begin position="1"/>
        <end position="16"/>
    </location>
</feature>
<keyword evidence="3" id="KW-0378">Hydrolase</keyword>
<organism evidence="8 9">
    <name type="scientific">Clupea harengus</name>
    <name type="common">Atlantic herring</name>
    <dbReference type="NCBI Taxonomy" id="7950"/>
    <lineage>
        <taxon>Eukaryota</taxon>
        <taxon>Metazoa</taxon>
        <taxon>Chordata</taxon>
        <taxon>Craniata</taxon>
        <taxon>Vertebrata</taxon>
        <taxon>Euteleostomi</taxon>
        <taxon>Actinopterygii</taxon>
        <taxon>Neopterygii</taxon>
        <taxon>Teleostei</taxon>
        <taxon>Clupei</taxon>
        <taxon>Clupeiformes</taxon>
        <taxon>Clupeoidei</taxon>
        <taxon>Clupeidae</taxon>
        <taxon>Clupea</taxon>
    </lineage>
</organism>
<dbReference type="Pfam" id="PF08246">
    <property type="entry name" value="Inhibitor_I29"/>
    <property type="match status" value="1"/>
</dbReference>
<dbReference type="GO" id="GO:0006508">
    <property type="term" value="P:proteolysis"/>
    <property type="evidence" value="ECO:0007669"/>
    <property type="project" value="UniProtKB-KW"/>
</dbReference>
<dbReference type="RefSeq" id="XP_031436423.1">
    <property type="nucleotide sequence ID" value="XM_031580563.2"/>
</dbReference>
<gene>
    <name evidence="9" type="primary">LOC105908194</name>
</gene>
<dbReference type="InterPro" id="IPR013128">
    <property type="entry name" value="Peptidase_C1A"/>
</dbReference>
<dbReference type="CDD" id="cd02248">
    <property type="entry name" value="Peptidase_C1A"/>
    <property type="match status" value="1"/>
</dbReference>
<dbReference type="SMART" id="SM00848">
    <property type="entry name" value="Inhibitor_I29"/>
    <property type="match status" value="1"/>
</dbReference>
<dbReference type="FunFam" id="3.90.70.10:FF:000006">
    <property type="entry name" value="Cathepsin S"/>
    <property type="match status" value="1"/>
</dbReference>
<dbReference type="InterPro" id="IPR000668">
    <property type="entry name" value="Peptidase_C1A_C"/>
</dbReference>
<dbReference type="PANTHER" id="PTHR12411">
    <property type="entry name" value="CYSTEINE PROTEASE FAMILY C1-RELATED"/>
    <property type="match status" value="1"/>
</dbReference>
<evidence type="ECO:0000313" key="9">
    <source>
        <dbReference type="RefSeq" id="XP_031436423.1"/>
    </source>
</evidence>
<dbReference type="GO" id="GO:0008234">
    <property type="term" value="F:cysteine-type peptidase activity"/>
    <property type="evidence" value="ECO:0007669"/>
    <property type="project" value="UniProtKB-KW"/>
</dbReference>
<evidence type="ECO:0000256" key="2">
    <source>
        <dbReference type="ARBA" id="ARBA00022670"/>
    </source>
</evidence>
<evidence type="ECO:0000256" key="3">
    <source>
        <dbReference type="ARBA" id="ARBA00022801"/>
    </source>
</evidence>
<keyword evidence="8" id="KW-1185">Reference proteome</keyword>